<protein>
    <submittedName>
        <fullName evidence="2">Uncharacterized protein</fullName>
    </submittedName>
</protein>
<reference evidence="2 3" key="2">
    <citation type="journal article" date="2017" name="Front. Plant Sci.">
        <title>Gene Classification and Mining of Molecular Markers Useful in Red Clover (Trifolium pratense) Breeding.</title>
        <authorList>
            <person name="Istvanek J."/>
            <person name="Dluhosova J."/>
            <person name="Dluhos P."/>
            <person name="Patkova L."/>
            <person name="Nedelnik J."/>
            <person name="Repkova J."/>
        </authorList>
    </citation>
    <scope>NUCLEOTIDE SEQUENCE [LARGE SCALE GENOMIC DNA]</scope>
    <source>
        <strain evidence="3">cv. Tatra</strain>
        <tissue evidence="2">Young leaves</tissue>
    </source>
</reference>
<dbReference type="AlphaFoldDB" id="A0A2K3P4M3"/>
<feature type="compositionally biased region" description="Polar residues" evidence="1">
    <location>
        <begin position="1"/>
        <end position="10"/>
    </location>
</feature>
<dbReference type="EMBL" id="ASHM01003665">
    <property type="protein sequence ID" value="PNY10213.1"/>
    <property type="molecule type" value="Genomic_DNA"/>
</dbReference>
<gene>
    <name evidence="2" type="ORF">L195_g006783</name>
</gene>
<name>A0A2K3P4M3_TRIPR</name>
<reference evidence="2 3" key="1">
    <citation type="journal article" date="2014" name="Am. J. Bot.">
        <title>Genome assembly and annotation for red clover (Trifolium pratense; Fabaceae).</title>
        <authorList>
            <person name="Istvanek J."/>
            <person name="Jaros M."/>
            <person name="Krenek A."/>
            <person name="Repkova J."/>
        </authorList>
    </citation>
    <scope>NUCLEOTIDE SEQUENCE [LARGE SCALE GENOMIC DNA]</scope>
    <source>
        <strain evidence="3">cv. Tatra</strain>
        <tissue evidence="2">Young leaves</tissue>
    </source>
</reference>
<feature type="region of interest" description="Disordered" evidence="1">
    <location>
        <begin position="1"/>
        <end position="29"/>
    </location>
</feature>
<accession>A0A2K3P4M3</accession>
<evidence type="ECO:0000256" key="1">
    <source>
        <dbReference type="SAM" id="MobiDB-lite"/>
    </source>
</evidence>
<dbReference type="Proteomes" id="UP000236291">
    <property type="component" value="Unassembled WGS sequence"/>
</dbReference>
<evidence type="ECO:0000313" key="2">
    <source>
        <dbReference type="EMBL" id="PNY10213.1"/>
    </source>
</evidence>
<evidence type="ECO:0000313" key="3">
    <source>
        <dbReference type="Proteomes" id="UP000236291"/>
    </source>
</evidence>
<sequence length="149" mass="16072">MAADSSSSKPASVLDLSSAHSESHHHHQLVKCSTFTDDGAAVDSVKATVRPKHGKEIKSAVTMSEHNSDFDFDSSSSNSATHHLVECPSSTTDGGVIKAVVEASKTWNYQTSLSEEETKYGDVECGGDLNDDKEEHEEEAIKAFSICWI</sequence>
<feature type="region of interest" description="Disordered" evidence="1">
    <location>
        <begin position="69"/>
        <end position="90"/>
    </location>
</feature>
<comment type="caution">
    <text evidence="2">The sequence shown here is derived from an EMBL/GenBank/DDBJ whole genome shotgun (WGS) entry which is preliminary data.</text>
</comment>
<organism evidence="2 3">
    <name type="scientific">Trifolium pratense</name>
    <name type="common">Red clover</name>
    <dbReference type="NCBI Taxonomy" id="57577"/>
    <lineage>
        <taxon>Eukaryota</taxon>
        <taxon>Viridiplantae</taxon>
        <taxon>Streptophyta</taxon>
        <taxon>Embryophyta</taxon>
        <taxon>Tracheophyta</taxon>
        <taxon>Spermatophyta</taxon>
        <taxon>Magnoliopsida</taxon>
        <taxon>eudicotyledons</taxon>
        <taxon>Gunneridae</taxon>
        <taxon>Pentapetalae</taxon>
        <taxon>rosids</taxon>
        <taxon>fabids</taxon>
        <taxon>Fabales</taxon>
        <taxon>Fabaceae</taxon>
        <taxon>Papilionoideae</taxon>
        <taxon>50 kb inversion clade</taxon>
        <taxon>NPAAA clade</taxon>
        <taxon>Hologalegina</taxon>
        <taxon>IRL clade</taxon>
        <taxon>Trifolieae</taxon>
        <taxon>Trifolium</taxon>
    </lineage>
</organism>
<proteinExistence type="predicted"/>